<evidence type="ECO:0000256" key="7">
    <source>
        <dbReference type="SAM" id="SignalP"/>
    </source>
</evidence>
<keyword evidence="4 6" id="KW-1133">Transmembrane helix</keyword>
<evidence type="ECO:0000256" key="2">
    <source>
        <dbReference type="ARBA" id="ARBA00022475"/>
    </source>
</evidence>
<feature type="transmembrane region" description="Helical" evidence="6">
    <location>
        <begin position="236"/>
        <end position="254"/>
    </location>
</feature>
<feature type="transmembrane region" description="Helical" evidence="6">
    <location>
        <begin position="104"/>
        <end position="123"/>
    </location>
</feature>
<keyword evidence="3 6" id="KW-0812">Transmembrane</keyword>
<keyword evidence="10" id="KW-1185">Reference proteome</keyword>
<dbReference type="RefSeq" id="WP_094368090.1">
    <property type="nucleotide sequence ID" value="NZ_NOJY02000024.1"/>
</dbReference>
<keyword evidence="5 6" id="KW-0472">Membrane</keyword>
<feature type="transmembrane region" description="Helical" evidence="6">
    <location>
        <begin position="63"/>
        <end position="89"/>
    </location>
</feature>
<dbReference type="OrthoDB" id="9762978at2"/>
<evidence type="ECO:0000256" key="1">
    <source>
        <dbReference type="ARBA" id="ARBA00004651"/>
    </source>
</evidence>
<feature type="transmembrane region" description="Helical" evidence="6">
    <location>
        <begin position="300"/>
        <end position="320"/>
    </location>
</feature>
<accession>A0A371J1J5</accession>
<evidence type="ECO:0000259" key="8">
    <source>
        <dbReference type="Pfam" id="PF03553"/>
    </source>
</evidence>
<feature type="transmembrane region" description="Helical" evidence="6">
    <location>
        <begin position="547"/>
        <end position="566"/>
    </location>
</feature>
<sequence>MNRRNFRILFITLMIFIMSVPFAFAAEVDVAAVNAQKFGIITLIPPVIAIILAFITKNVVVSLFIGIMSGSFIISLSGTNVLHAIVLAFLDVVNRALESLADPWNAGIILQVLAIGGVINLVAKMGGAKAIAEALAKRAKSAKGTQIITWFAGLLVFFDDYANALIIGPMMRPVADKMKISRERLAFIIDATAAPIAGLAIISTWIGLEVGLIGDAFSGIGVEADAFGVFLSTIPFRFYNILILAFIVITALLLKDFGPMRKAELRARRGESIALEATDNKNVSNDHSELEPKEGVKLSIWNAIIPIGTLIVAALVAFYYSGYSGIMGGEDKELIQLFTNSPFSFEAIREAFSASDASVALFQSALLAGIVAIVMAVGKKIFTVSEAIEVWVDGMKTLVITGVILILAWSLSSVIKELGTAKYLIQLLSGSFPSFLLPSLIFVLGAIISFSTGTAYGTMGILMPLAVPLAHSINPEMSFIIVSTSAVLTGAIFGDHCSPISDTTILSSMGAGCNHIDHVKTQMPYALFVGAITILFGYIPAGLGVSVYLVLPLALVAVFVGVQIFGKRVDLSEEELVLELQK</sequence>
<feature type="transmembrane region" description="Helical" evidence="6">
    <location>
        <begin position="359"/>
        <end position="377"/>
    </location>
</feature>
<dbReference type="PANTHER" id="PTHR43478">
    <property type="entry name" value="NA+/H+ ANTIPORTER-RELATED"/>
    <property type="match status" value="1"/>
</dbReference>
<reference evidence="9 10" key="1">
    <citation type="journal article" date="2017" name="Genome Announc.">
        <title>Draft Genome Sequence of Romboutsia weinsteinii sp. nov. Strain CCRI-19649(T) Isolated from Surface Water.</title>
        <authorList>
            <person name="Maheux A.F."/>
            <person name="Boudreau D.K."/>
            <person name="Berube E."/>
            <person name="Boissinot M."/>
            <person name="Cantin P."/>
            <person name="Raymond F."/>
            <person name="Corbeil J."/>
            <person name="Omar R.F."/>
            <person name="Bergeron M.G."/>
        </authorList>
    </citation>
    <scope>NUCLEOTIDE SEQUENCE [LARGE SCALE GENOMIC DNA]</scope>
    <source>
        <strain evidence="9 10">CCRI-19649</strain>
    </source>
</reference>
<feature type="transmembrane region" description="Helical" evidence="6">
    <location>
        <begin position="35"/>
        <end position="56"/>
    </location>
</feature>
<evidence type="ECO:0000256" key="6">
    <source>
        <dbReference type="SAM" id="Phobius"/>
    </source>
</evidence>
<feature type="signal peptide" evidence="7">
    <location>
        <begin position="1"/>
        <end position="25"/>
    </location>
</feature>
<dbReference type="PANTHER" id="PTHR43478:SF1">
    <property type="entry name" value="NA+_H+ ANTIPORTER NHAC-LIKE C-TERMINAL DOMAIN-CONTAINING PROTEIN"/>
    <property type="match status" value="1"/>
</dbReference>
<gene>
    <name evidence="9" type="ORF">CHL78_012845</name>
</gene>
<dbReference type="GO" id="GO:0005886">
    <property type="term" value="C:plasma membrane"/>
    <property type="evidence" value="ECO:0007669"/>
    <property type="project" value="UniProtKB-SubCell"/>
</dbReference>
<feature type="transmembrane region" description="Helical" evidence="6">
    <location>
        <begin position="435"/>
        <end position="456"/>
    </location>
</feature>
<protein>
    <submittedName>
        <fullName evidence="9">Na+/H+ antiporter NhaC family protein</fullName>
    </submittedName>
</protein>
<evidence type="ECO:0000313" key="10">
    <source>
        <dbReference type="Proteomes" id="UP000215694"/>
    </source>
</evidence>
<feature type="transmembrane region" description="Helical" evidence="6">
    <location>
        <begin position="185"/>
        <end position="208"/>
    </location>
</feature>
<dbReference type="AlphaFoldDB" id="A0A371J1J5"/>
<evidence type="ECO:0000256" key="3">
    <source>
        <dbReference type="ARBA" id="ARBA00022692"/>
    </source>
</evidence>
<dbReference type="EMBL" id="NOJY02000024">
    <property type="protein sequence ID" value="RDY26536.1"/>
    <property type="molecule type" value="Genomic_DNA"/>
</dbReference>
<organism evidence="9 10">
    <name type="scientific">Romboutsia weinsteinii</name>
    <dbReference type="NCBI Taxonomy" id="2020949"/>
    <lineage>
        <taxon>Bacteria</taxon>
        <taxon>Bacillati</taxon>
        <taxon>Bacillota</taxon>
        <taxon>Clostridia</taxon>
        <taxon>Peptostreptococcales</taxon>
        <taxon>Peptostreptococcaceae</taxon>
        <taxon>Romboutsia</taxon>
    </lineage>
</organism>
<feature type="transmembrane region" description="Helical" evidence="6">
    <location>
        <begin position="398"/>
        <end position="415"/>
    </location>
</feature>
<keyword evidence="7" id="KW-0732">Signal</keyword>
<keyword evidence="2" id="KW-1003">Cell membrane</keyword>
<feature type="transmembrane region" description="Helical" evidence="6">
    <location>
        <begin position="525"/>
        <end position="541"/>
    </location>
</feature>
<proteinExistence type="predicted"/>
<dbReference type="InterPro" id="IPR018461">
    <property type="entry name" value="Na/H_Antiport_NhaC-like_C"/>
</dbReference>
<comment type="caution">
    <text evidence="9">The sequence shown here is derived from an EMBL/GenBank/DDBJ whole genome shotgun (WGS) entry which is preliminary data.</text>
</comment>
<comment type="subcellular location">
    <subcellularLocation>
        <location evidence="1">Cell membrane</location>
        <topology evidence="1">Multi-pass membrane protein</topology>
    </subcellularLocation>
</comment>
<evidence type="ECO:0000256" key="5">
    <source>
        <dbReference type="ARBA" id="ARBA00023136"/>
    </source>
</evidence>
<dbReference type="Proteomes" id="UP000215694">
    <property type="component" value="Unassembled WGS sequence"/>
</dbReference>
<feature type="chain" id="PRO_5016796014" evidence="7">
    <location>
        <begin position="26"/>
        <end position="582"/>
    </location>
</feature>
<feature type="domain" description="Na+/H+ antiporter NhaC-like C-terminal" evidence="8">
    <location>
        <begin position="202"/>
        <end position="537"/>
    </location>
</feature>
<dbReference type="Pfam" id="PF03553">
    <property type="entry name" value="Na_H_antiporter"/>
    <property type="match status" value="1"/>
</dbReference>
<name>A0A371J1J5_9FIRM</name>
<evidence type="ECO:0000256" key="4">
    <source>
        <dbReference type="ARBA" id="ARBA00022989"/>
    </source>
</evidence>
<evidence type="ECO:0000313" key="9">
    <source>
        <dbReference type="EMBL" id="RDY26536.1"/>
    </source>
</evidence>